<reference evidence="2 3" key="1">
    <citation type="journal article" date="2021" name="Elife">
        <title>Chloroplast acquisition without the gene transfer in kleptoplastic sea slugs, Plakobranchus ocellatus.</title>
        <authorList>
            <person name="Maeda T."/>
            <person name="Takahashi S."/>
            <person name="Yoshida T."/>
            <person name="Shimamura S."/>
            <person name="Takaki Y."/>
            <person name="Nagai Y."/>
            <person name="Toyoda A."/>
            <person name="Suzuki Y."/>
            <person name="Arimoto A."/>
            <person name="Ishii H."/>
            <person name="Satoh N."/>
            <person name="Nishiyama T."/>
            <person name="Hasebe M."/>
            <person name="Maruyama T."/>
            <person name="Minagawa J."/>
            <person name="Obokata J."/>
            <person name="Shigenobu S."/>
        </authorList>
    </citation>
    <scope>NUCLEOTIDE SEQUENCE [LARGE SCALE GENOMIC DNA]</scope>
</reference>
<dbReference type="AlphaFoldDB" id="A0AAV4IZK4"/>
<organism evidence="2 3">
    <name type="scientific">Elysia marginata</name>
    <dbReference type="NCBI Taxonomy" id="1093978"/>
    <lineage>
        <taxon>Eukaryota</taxon>
        <taxon>Metazoa</taxon>
        <taxon>Spiralia</taxon>
        <taxon>Lophotrochozoa</taxon>
        <taxon>Mollusca</taxon>
        <taxon>Gastropoda</taxon>
        <taxon>Heterobranchia</taxon>
        <taxon>Euthyneura</taxon>
        <taxon>Panpulmonata</taxon>
        <taxon>Sacoglossa</taxon>
        <taxon>Placobranchoidea</taxon>
        <taxon>Plakobranchidae</taxon>
        <taxon>Elysia</taxon>
    </lineage>
</organism>
<dbReference type="Gene3D" id="1.20.1070.10">
    <property type="entry name" value="Rhodopsin 7-helix transmembrane proteins"/>
    <property type="match status" value="1"/>
</dbReference>
<evidence type="ECO:0008006" key="4">
    <source>
        <dbReference type="Google" id="ProtNLM"/>
    </source>
</evidence>
<keyword evidence="1" id="KW-0472">Membrane</keyword>
<evidence type="ECO:0000313" key="3">
    <source>
        <dbReference type="Proteomes" id="UP000762676"/>
    </source>
</evidence>
<sequence>MTGELFVRLDLSLQRYRLVSCLSILIFALNAIDRYIKLCHTFRWNISPTRARNISIMIVVVNSLIAAPCLFIFENLTRGVCNVKAALTQNVFVKGYYR</sequence>
<comment type="caution">
    <text evidence="2">The sequence shown here is derived from an EMBL/GenBank/DDBJ whole genome shotgun (WGS) entry which is preliminary data.</text>
</comment>
<keyword evidence="3" id="KW-1185">Reference proteome</keyword>
<proteinExistence type="predicted"/>
<gene>
    <name evidence="2" type="ORF">ElyMa_006783300</name>
</gene>
<dbReference type="SUPFAM" id="SSF81321">
    <property type="entry name" value="Family A G protein-coupled receptor-like"/>
    <property type="match status" value="1"/>
</dbReference>
<evidence type="ECO:0000256" key="1">
    <source>
        <dbReference type="SAM" id="Phobius"/>
    </source>
</evidence>
<protein>
    <recommendedName>
        <fullName evidence="4">G-protein coupled receptors family 1 profile domain-containing protein</fullName>
    </recommendedName>
</protein>
<feature type="transmembrane region" description="Helical" evidence="1">
    <location>
        <begin position="15"/>
        <end position="32"/>
    </location>
</feature>
<evidence type="ECO:0000313" key="2">
    <source>
        <dbReference type="EMBL" id="GFS15963.1"/>
    </source>
</evidence>
<dbReference type="EMBL" id="BMAT01013599">
    <property type="protein sequence ID" value="GFS15963.1"/>
    <property type="molecule type" value="Genomic_DNA"/>
</dbReference>
<accession>A0AAV4IZK4</accession>
<feature type="transmembrane region" description="Helical" evidence="1">
    <location>
        <begin position="53"/>
        <end position="73"/>
    </location>
</feature>
<keyword evidence="1" id="KW-1133">Transmembrane helix</keyword>
<name>A0AAV4IZK4_9GAST</name>
<dbReference type="Proteomes" id="UP000762676">
    <property type="component" value="Unassembled WGS sequence"/>
</dbReference>
<keyword evidence="1" id="KW-0812">Transmembrane</keyword>